<feature type="non-terminal residue" evidence="3">
    <location>
        <position position="1"/>
    </location>
</feature>
<evidence type="ECO:0000259" key="1">
    <source>
        <dbReference type="PROSITE" id="PS51189"/>
    </source>
</evidence>
<dbReference type="RefSeq" id="XP_010783347.1">
    <property type="nucleotide sequence ID" value="XM_010785045.1"/>
</dbReference>
<dbReference type="GO" id="GO:0006355">
    <property type="term" value="P:regulation of DNA-templated transcription"/>
    <property type="evidence" value="ECO:0007669"/>
    <property type="project" value="TreeGrafter"/>
</dbReference>
<dbReference type="InterPro" id="IPR050517">
    <property type="entry name" value="DDR_Repair_Kinase"/>
</dbReference>
<dbReference type="GO" id="GO:0035267">
    <property type="term" value="C:NuA4 histone acetyltransferase complex"/>
    <property type="evidence" value="ECO:0007669"/>
    <property type="project" value="TreeGrafter"/>
</dbReference>
<dbReference type="Proteomes" id="UP000504611">
    <property type="component" value="Unplaced"/>
</dbReference>
<reference evidence="3" key="1">
    <citation type="submission" date="2025-08" db="UniProtKB">
        <authorList>
            <consortium name="RefSeq"/>
        </authorList>
    </citation>
    <scope>IDENTIFICATION</scope>
    <source>
        <tissue evidence="3">Muscle</tissue>
    </source>
</reference>
<dbReference type="SUPFAM" id="SSF48452">
    <property type="entry name" value="TPR-like"/>
    <property type="match status" value="1"/>
</dbReference>
<feature type="domain" description="FAT" evidence="1">
    <location>
        <begin position="1"/>
        <end position="260"/>
    </location>
</feature>
<organism evidence="2 3">
    <name type="scientific">Notothenia coriiceps</name>
    <name type="common">black rockcod</name>
    <dbReference type="NCBI Taxonomy" id="8208"/>
    <lineage>
        <taxon>Eukaryota</taxon>
        <taxon>Metazoa</taxon>
        <taxon>Chordata</taxon>
        <taxon>Craniata</taxon>
        <taxon>Vertebrata</taxon>
        <taxon>Euteleostomi</taxon>
        <taxon>Actinopterygii</taxon>
        <taxon>Neopterygii</taxon>
        <taxon>Teleostei</taxon>
        <taxon>Neoteleostei</taxon>
        <taxon>Acanthomorphata</taxon>
        <taxon>Eupercaria</taxon>
        <taxon>Perciformes</taxon>
        <taxon>Notothenioidei</taxon>
        <taxon>Nototheniidae</taxon>
        <taxon>Notothenia</taxon>
    </lineage>
</organism>
<dbReference type="PANTHER" id="PTHR11139:SF1">
    <property type="entry name" value="TRANSFORMATION_TRANSCRIPTION DOMAIN-ASSOCIATED PROTEIN"/>
    <property type="match status" value="1"/>
</dbReference>
<dbReference type="OrthoDB" id="5570127at2759"/>
<dbReference type="GeneID" id="104957416"/>
<evidence type="ECO:0000313" key="3">
    <source>
        <dbReference type="RefSeq" id="XP_010783347.1"/>
    </source>
</evidence>
<dbReference type="Pfam" id="PF02259">
    <property type="entry name" value="FAT"/>
    <property type="match status" value="1"/>
</dbReference>
<name>A0A6I9P592_9TELE</name>
<dbReference type="GO" id="GO:0000124">
    <property type="term" value="C:SAGA complex"/>
    <property type="evidence" value="ECO:0007669"/>
    <property type="project" value="TreeGrafter"/>
</dbReference>
<dbReference type="InterPro" id="IPR011990">
    <property type="entry name" value="TPR-like_helical_dom_sf"/>
</dbReference>
<evidence type="ECO:0000313" key="2">
    <source>
        <dbReference type="Proteomes" id="UP000504611"/>
    </source>
</evidence>
<dbReference type="PROSITE" id="PS51189">
    <property type="entry name" value="FAT"/>
    <property type="match status" value="1"/>
</dbReference>
<dbReference type="PANTHER" id="PTHR11139">
    <property type="entry name" value="ATAXIA TELANGIECTASIA MUTATED ATM -RELATED"/>
    <property type="match status" value="1"/>
</dbReference>
<proteinExistence type="predicted"/>
<dbReference type="InterPro" id="IPR014009">
    <property type="entry name" value="PIK_FAT"/>
</dbReference>
<gene>
    <name evidence="3" type="primary">LOC104957416</name>
</gene>
<keyword evidence="2" id="KW-1185">Reference proteome</keyword>
<dbReference type="KEGG" id="ncc:104957416"/>
<dbReference type="GO" id="GO:0005634">
    <property type="term" value="C:nucleus"/>
    <property type="evidence" value="ECO:0007669"/>
    <property type="project" value="TreeGrafter"/>
</dbReference>
<sequence>IVTAYETNTQHDPNNNNAMLGVHASASAIIQYGKIGRKQGLVNVALDILSRIHTIPTVPIVDCFQKIRQQVKCYLQLAGVMGKNECMQGLEVIESTNLKYFTKEMTAEFYALKGMFLAQINKSEEANKAFSAAVQMHDVLVKAWAMWGDYLENIFVKDRQLHLGVSAITCYLHACRHQNESKSRKYLAKVLWLLSFDDKNTLADAVDKYCIGVPPIQWLAWIPQLLTCLVGSEGKPLLNLISQVRLSQNHINRSRKGSWP</sequence>
<dbReference type="AlphaFoldDB" id="A0A6I9P592"/>
<dbReference type="Gene3D" id="1.25.40.10">
    <property type="entry name" value="Tetratricopeptide repeat domain"/>
    <property type="match status" value="1"/>
</dbReference>
<protein>
    <submittedName>
        <fullName evidence="3">Transformation/transcription domain-associated protein-like</fullName>
    </submittedName>
</protein>
<dbReference type="InterPro" id="IPR003151">
    <property type="entry name" value="PIK-rel_kinase_FAT"/>
</dbReference>
<accession>A0A6I9P592</accession>
<dbReference type="GO" id="GO:0006281">
    <property type="term" value="P:DNA repair"/>
    <property type="evidence" value="ECO:0007669"/>
    <property type="project" value="TreeGrafter"/>
</dbReference>